<comment type="caution">
    <text evidence="1">The sequence shown here is derived from an EMBL/GenBank/DDBJ whole genome shotgun (WGS) entry which is preliminary data.</text>
</comment>
<dbReference type="Proteomes" id="UP000054821">
    <property type="component" value="Unassembled WGS sequence"/>
</dbReference>
<dbReference type="GeneID" id="29990212"/>
<evidence type="ECO:0000313" key="1">
    <source>
        <dbReference type="EMBL" id="PON20824.1"/>
    </source>
</evidence>
<reference evidence="1 2" key="1">
    <citation type="journal article" date="2016" name="Genome Announc.">
        <title>Draft Whole-Genome Sequence of Trichoderma gamsii T6085, a Promising Biocontrol Agent of Fusarium Head Blight on Wheat.</title>
        <authorList>
            <person name="Baroncelli R."/>
            <person name="Zapparata A."/>
            <person name="Piaggeschi G."/>
            <person name="Sarrocco S."/>
            <person name="Vannacci G."/>
        </authorList>
    </citation>
    <scope>NUCLEOTIDE SEQUENCE [LARGE SCALE GENOMIC DNA]</scope>
    <source>
        <strain evidence="1 2">T6085</strain>
    </source>
</reference>
<keyword evidence="2" id="KW-1185">Reference proteome</keyword>
<proteinExistence type="predicted"/>
<sequence length="371" mass="40526">MKLNLDLQDAHQGPYLAQDRVRALFEIRGPTFHKSPRISVKFVGTMVVSFPTHVNGASPGHFTTVLFEESRKIEYRDLQWDEDAASGESIYTTPIDFQFPAEANCYCARPQKCQLPPSMDIAEPEMSVKVTYGIVVSVGRCILGPMTKVKSVAVEIPFSCTPTITSLPRSSCVLSVAMNEKSGRGYAHQRNTIMDQEHADGSCPSYSPKYAPSIKVEVLLPQPAVLIRGQPTPVRVIIHTPPDVLESGVYLRSVSMDLKSTVMTSVGMLPRTATQRRHGCSMAGAVKIDSEVFELDSGAWGNFFVMNTKPTTQSCIVRLDHAMEIVTGISIGLGSEVKYAVATFDVIVMDPPPAYEVGDAIQLADAIQLQA</sequence>
<accession>A0A2P4Z934</accession>
<dbReference type="EMBL" id="JPDN02000060">
    <property type="protein sequence ID" value="PON20824.1"/>
    <property type="molecule type" value="Genomic_DNA"/>
</dbReference>
<protein>
    <recommendedName>
        <fullName evidence="3">Arrestin-like N-terminal domain-containing protein</fullName>
    </recommendedName>
</protein>
<dbReference type="RefSeq" id="XP_018656624.1">
    <property type="nucleotide sequence ID" value="XM_018810129.1"/>
</dbReference>
<evidence type="ECO:0000313" key="2">
    <source>
        <dbReference type="Proteomes" id="UP000054821"/>
    </source>
</evidence>
<organism evidence="1 2">
    <name type="scientific">Trichoderma gamsii</name>
    <dbReference type="NCBI Taxonomy" id="398673"/>
    <lineage>
        <taxon>Eukaryota</taxon>
        <taxon>Fungi</taxon>
        <taxon>Dikarya</taxon>
        <taxon>Ascomycota</taxon>
        <taxon>Pezizomycotina</taxon>
        <taxon>Sordariomycetes</taxon>
        <taxon>Hypocreomycetidae</taxon>
        <taxon>Hypocreales</taxon>
        <taxon>Hypocreaceae</taxon>
        <taxon>Trichoderma</taxon>
    </lineage>
</organism>
<name>A0A2P4Z934_9HYPO</name>
<dbReference type="STRING" id="398673.A0A2P4Z934"/>
<dbReference type="AlphaFoldDB" id="A0A2P4Z934"/>
<evidence type="ECO:0008006" key="3">
    <source>
        <dbReference type="Google" id="ProtNLM"/>
    </source>
</evidence>
<gene>
    <name evidence="1" type="ORF">TGAM01_v210332</name>
</gene>